<dbReference type="InterPro" id="IPR029044">
    <property type="entry name" value="Nucleotide-diphossugar_trans"/>
</dbReference>
<dbReference type="Gene3D" id="3.90.550.50">
    <property type="match status" value="1"/>
</dbReference>
<keyword evidence="6 9" id="KW-1133">Transmembrane helix</keyword>
<gene>
    <name evidence="10" type="primary">Chsy1-003</name>
</gene>
<dbReference type="PANTHER" id="PTHR12369">
    <property type="entry name" value="CHONDROITIN SYNTHASE"/>
    <property type="match status" value="1"/>
</dbReference>
<dbReference type="SUPFAM" id="SSF53448">
    <property type="entry name" value="Nucleotide-diphospho-sugar transferases"/>
    <property type="match status" value="1"/>
</dbReference>
<keyword evidence="7 9" id="KW-0333">Golgi apparatus</keyword>
<dbReference type="AlphaFoldDB" id="A0A6F9D9X4"/>
<reference evidence="10" key="1">
    <citation type="submission" date="2020-04" db="EMBL/GenBank/DDBJ databases">
        <authorList>
            <person name="Neveu A P."/>
        </authorList>
    </citation>
    <scope>NUCLEOTIDE SEQUENCE</scope>
    <source>
        <tissue evidence="10">Whole embryo</tissue>
    </source>
</reference>
<dbReference type="EMBL" id="LR783948">
    <property type="protein sequence ID" value="CAB3230912.1"/>
    <property type="molecule type" value="mRNA"/>
</dbReference>
<evidence type="ECO:0000256" key="9">
    <source>
        <dbReference type="RuleBase" id="RU364016"/>
    </source>
</evidence>
<keyword evidence="4 9" id="KW-0812">Transmembrane</keyword>
<proteinExistence type="evidence at transcript level"/>
<name>A0A6F9D9X4_9ASCI</name>
<dbReference type="Pfam" id="PF05679">
    <property type="entry name" value="CHGN"/>
    <property type="match status" value="1"/>
</dbReference>
<comment type="subcellular location">
    <subcellularLocation>
        <location evidence="1 9">Golgi apparatus</location>
        <location evidence="1 9">Golgi stack membrane</location>
        <topology evidence="1 9">Single-pass type II membrane protein</topology>
    </subcellularLocation>
</comment>
<evidence type="ECO:0000256" key="8">
    <source>
        <dbReference type="ARBA" id="ARBA00023136"/>
    </source>
</evidence>
<evidence type="ECO:0000256" key="3">
    <source>
        <dbReference type="ARBA" id="ARBA00022679"/>
    </source>
</evidence>
<dbReference type="InterPro" id="IPR051227">
    <property type="entry name" value="CS_glycosyltransferase"/>
</dbReference>
<evidence type="ECO:0000256" key="4">
    <source>
        <dbReference type="ARBA" id="ARBA00022692"/>
    </source>
</evidence>
<dbReference type="GO" id="GO:0047238">
    <property type="term" value="F:glucuronosyl-N-acetylgalactosaminyl-proteoglycan 4-beta-N-acetylgalactosaminyltransferase activity"/>
    <property type="evidence" value="ECO:0007669"/>
    <property type="project" value="TreeGrafter"/>
</dbReference>
<comment type="similarity">
    <text evidence="2 9">Belongs to the chondroitin N-acetylgalactosaminyltransferase family.</text>
</comment>
<sequence>MDKMRCHTLFKKFVFVAFGFAVGMCLYEVQFRLFGLLGEDCASIALHRKSGIRMETKNFGPRHGNYISPPSNIYLGMMSAGKYVTSRAQRALDTWLQKGGWKVEIFADASASLLTIPTGLDANIVTLEGVDDTAYPPQKKCFMLVKHMYDQHINNYEWFLRVDDDVYIDYPRLTTVLNTINSSLPVFFGSPGFGMDNDDGMEKGMVYLMGGPGMIFSRGLLKLLRAKLSYCVRHMFSHHEDVEIGRCVWKQIKEAIIPVAWEGKELFYQQYDSKNLVTNVVMNELRQKDISRMATYHAIKNGPLMQSLHKHVLENHIQTMVRRSSKLQYDIDAMKSVLQIGKETDLTPKTADTDLAVIMGFDDGKPECTSCKTWPNTVSWRPMYPTVYRFTSKLPWTFWDKYYRHQSDPVVPMRGHSNREQGALKKYLSEIEDQLIKIACPNFPLNGKKFSHGYLQAAHNGFHVVTTHHGENCGYCNCHTHAQISYGVTLLEEVNTTIDGYVNSTLYVKRQDSFGGIFGAGQEKRWKPVNVEEINKSRFKHEAIQKAPDKPLGVESAKIVFVIPLQGRYNTLERFMSSYEKNFLIPQQSGTMGDPLSDNVQLVIVIFESVSGDDLGINRATALLIKSYQKQYGTDLLRYHVVSDSDRKFSRGAGLQLGSLVAGADDIIFFMDIDMIVTPQLAAQCRRNAEKHQTAWYPIPYSQYDPDRLCYNGGLARSADEASMLRAANPAVDASHGRTRVRELIKQRPLDLGEDLGFWRDFGYGIACFYKSDFLKAGGFDLTIEGWGEEDIRLYLSFLRSGLDVFRSKQADLIHIFHSKFCDPALTGEQARACQRTRASHFASQTCLAKTFFSRNHMR</sequence>
<dbReference type="PANTHER" id="PTHR12369:SF11">
    <property type="entry name" value="HEXOSYLTRANSFERASE"/>
    <property type="match status" value="1"/>
</dbReference>
<evidence type="ECO:0000313" key="10">
    <source>
        <dbReference type="EMBL" id="CAB3230912.1"/>
    </source>
</evidence>
<dbReference type="GO" id="GO:0032580">
    <property type="term" value="C:Golgi cisterna membrane"/>
    <property type="evidence" value="ECO:0007669"/>
    <property type="project" value="UniProtKB-SubCell"/>
</dbReference>
<keyword evidence="3 9" id="KW-0808">Transferase</keyword>
<protein>
    <recommendedName>
        <fullName evidence="9">Hexosyltransferase</fullName>
        <ecNumber evidence="9">2.4.1.-</ecNumber>
    </recommendedName>
</protein>
<keyword evidence="8 9" id="KW-0472">Membrane</keyword>
<evidence type="ECO:0000256" key="6">
    <source>
        <dbReference type="ARBA" id="ARBA00022989"/>
    </source>
</evidence>
<evidence type="ECO:0000256" key="5">
    <source>
        <dbReference type="ARBA" id="ARBA00022968"/>
    </source>
</evidence>
<dbReference type="InterPro" id="IPR008428">
    <property type="entry name" value="Chond_GalNAc"/>
</dbReference>
<evidence type="ECO:0000256" key="7">
    <source>
        <dbReference type="ARBA" id="ARBA00023034"/>
    </source>
</evidence>
<accession>A0A6F9D9X4</accession>
<evidence type="ECO:0000256" key="2">
    <source>
        <dbReference type="ARBA" id="ARBA00009239"/>
    </source>
</evidence>
<organism evidence="10">
    <name type="scientific">Phallusia mammillata</name>
    <dbReference type="NCBI Taxonomy" id="59560"/>
    <lineage>
        <taxon>Eukaryota</taxon>
        <taxon>Metazoa</taxon>
        <taxon>Chordata</taxon>
        <taxon>Tunicata</taxon>
        <taxon>Ascidiacea</taxon>
        <taxon>Phlebobranchia</taxon>
        <taxon>Ascidiidae</taxon>
        <taxon>Phallusia</taxon>
    </lineage>
</organism>
<evidence type="ECO:0000256" key="1">
    <source>
        <dbReference type="ARBA" id="ARBA00004447"/>
    </source>
</evidence>
<keyword evidence="5 9" id="KW-0735">Signal-anchor</keyword>
<dbReference type="EC" id="2.4.1.-" evidence="9"/>
<dbReference type="Gene3D" id="3.90.550.10">
    <property type="entry name" value="Spore Coat Polysaccharide Biosynthesis Protein SpsA, Chain A"/>
    <property type="match status" value="1"/>
</dbReference>
<feature type="transmembrane region" description="Helical" evidence="9">
    <location>
        <begin position="12"/>
        <end position="29"/>
    </location>
</feature>